<dbReference type="InterPro" id="IPR005828">
    <property type="entry name" value="MFS_sugar_transport-like"/>
</dbReference>
<feature type="transmembrane region" description="Helical" evidence="9">
    <location>
        <begin position="200"/>
        <end position="223"/>
    </location>
</feature>
<evidence type="ECO:0000256" key="8">
    <source>
        <dbReference type="SAM" id="MobiDB-lite"/>
    </source>
</evidence>
<accession>A0A0D2D8N6</accession>
<evidence type="ECO:0000256" key="1">
    <source>
        <dbReference type="ARBA" id="ARBA00004141"/>
    </source>
</evidence>
<dbReference type="InterPro" id="IPR020846">
    <property type="entry name" value="MFS_dom"/>
</dbReference>
<dbReference type="RefSeq" id="XP_013319276.1">
    <property type="nucleotide sequence ID" value="XM_013463822.1"/>
</dbReference>
<evidence type="ECO:0000256" key="3">
    <source>
        <dbReference type="ARBA" id="ARBA00022448"/>
    </source>
</evidence>
<dbReference type="HOGENOM" id="CLU_001265_11_5_1"/>
<keyword evidence="5 9" id="KW-1133">Transmembrane helix</keyword>
<dbReference type="GO" id="GO:0005351">
    <property type="term" value="F:carbohydrate:proton symporter activity"/>
    <property type="evidence" value="ECO:0007669"/>
    <property type="project" value="TreeGrafter"/>
</dbReference>
<gene>
    <name evidence="11" type="ORF">PV05_03191</name>
</gene>
<evidence type="ECO:0000313" key="11">
    <source>
        <dbReference type="EMBL" id="KIW58692.1"/>
    </source>
</evidence>
<feature type="transmembrane region" description="Helical" evidence="9">
    <location>
        <begin position="171"/>
        <end position="188"/>
    </location>
</feature>
<evidence type="ECO:0000313" key="12">
    <source>
        <dbReference type="Proteomes" id="UP000054342"/>
    </source>
</evidence>
<protein>
    <recommendedName>
        <fullName evidence="10">Major facilitator superfamily (MFS) profile domain-containing protein</fullName>
    </recommendedName>
</protein>
<dbReference type="EMBL" id="KN847318">
    <property type="protein sequence ID" value="KIW58692.1"/>
    <property type="molecule type" value="Genomic_DNA"/>
</dbReference>
<keyword evidence="12" id="KW-1185">Reference proteome</keyword>
<name>A0A0D2D8N6_9EURO</name>
<feature type="domain" description="Major facilitator superfamily (MFS) profile" evidence="10">
    <location>
        <begin position="64"/>
        <end position="507"/>
    </location>
</feature>
<organism evidence="11 12">
    <name type="scientific">Exophiala xenobiotica</name>
    <dbReference type="NCBI Taxonomy" id="348802"/>
    <lineage>
        <taxon>Eukaryota</taxon>
        <taxon>Fungi</taxon>
        <taxon>Dikarya</taxon>
        <taxon>Ascomycota</taxon>
        <taxon>Pezizomycotina</taxon>
        <taxon>Eurotiomycetes</taxon>
        <taxon>Chaetothyriomycetidae</taxon>
        <taxon>Chaetothyriales</taxon>
        <taxon>Herpotrichiellaceae</taxon>
        <taxon>Exophiala</taxon>
    </lineage>
</organism>
<comment type="subcellular location">
    <subcellularLocation>
        <location evidence="1">Membrane</location>
        <topology evidence="1">Multi-pass membrane protein</topology>
    </subcellularLocation>
</comment>
<dbReference type="InterPro" id="IPR003663">
    <property type="entry name" value="Sugar/inositol_transpt"/>
</dbReference>
<dbReference type="Proteomes" id="UP000054342">
    <property type="component" value="Unassembled WGS sequence"/>
</dbReference>
<dbReference type="PROSITE" id="PS00217">
    <property type="entry name" value="SUGAR_TRANSPORT_2"/>
    <property type="match status" value="1"/>
</dbReference>
<dbReference type="Pfam" id="PF00083">
    <property type="entry name" value="Sugar_tr"/>
    <property type="match status" value="1"/>
</dbReference>
<dbReference type="Gene3D" id="1.20.1250.20">
    <property type="entry name" value="MFS general substrate transporter like domains"/>
    <property type="match status" value="1"/>
</dbReference>
<feature type="transmembrane region" description="Helical" evidence="9">
    <location>
        <begin position="383"/>
        <end position="405"/>
    </location>
</feature>
<sequence length="549" mass="61518">MASKMETADHLEASIQDQEKKGTNVYGKEGGFQASVGDAQQANINEHKHTVRQALRAYPWAVFWSLLVSMSIIMEGYDTQLISSFFGFPAFRTQFGEYSQVSKNYQVPGKWQSALGSGPTAGCVVGATLNGWMIQRFGYKPVFMVGLILMNGFIFINFFGKSIELQTVGQVLSGVPWGIFATIGPAYASEVCPLAFRPYLTAYTNMCFAIGQFISAGVLQSLLARDDQWSYRIPWAIQWLWPAPLMIVAFFMPESPWWLARQGKLEAAEHSVKRLMAEHEKPRSKNIVAMMVHTNEIELETTSGTSYFDCFKGTDLRRTEIACVIFAGQVLAGSTFAYSGTYFFEQAGMSAADAYKLALGGTAVAFVGTILSWILMRIAGRRTIYIGGMMSMCICLLLIGFLAIAKHSSSATWTQSAFCILWLFSFSLSAGPVGWAVPAEVSSTRLRSKTICLARNSYYIVQIIANVIEPYFMNPDELNWKGYTGFFWFGSAFFTLVWAFFRLPETKGRTYEELDLMFAAKVPTRKFSKYDVDAYDESRNLTDRMKEHE</sequence>
<feature type="transmembrane region" description="Helical" evidence="9">
    <location>
        <begin position="456"/>
        <end position="473"/>
    </location>
</feature>
<keyword evidence="4 9" id="KW-0812">Transmembrane</keyword>
<dbReference type="OrthoDB" id="6612291at2759"/>
<dbReference type="PROSITE" id="PS50850">
    <property type="entry name" value="MFS"/>
    <property type="match status" value="1"/>
</dbReference>
<evidence type="ECO:0000256" key="7">
    <source>
        <dbReference type="RuleBase" id="RU003346"/>
    </source>
</evidence>
<evidence type="ECO:0000256" key="2">
    <source>
        <dbReference type="ARBA" id="ARBA00010992"/>
    </source>
</evidence>
<keyword evidence="3 7" id="KW-0813">Transport</keyword>
<reference evidence="11 12" key="1">
    <citation type="submission" date="2015-01" db="EMBL/GenBank/DDBJ databases">
        <title>The Genome Sequence of Exophiala xenobiotica CBS118157.</title>
        <authorList>
            <consortium name="The Broad Institute Genomics Platform"/>
            <person name="Cuomo C."/>
            <person name="de Hoog S."/>
            <person name="Gorbushina A."/>
            <person name="Stielow B."/>
            <person name="Teixiera M."/>
            <person name="Abouelleil A."/>
            <person name="Chapman S.B."/>
            <person name="Priest M."/>
            <person name="Young S.K."/>
            <person name="Wortman J."/>
            <person name="Nusbaum C."/>
            <person name="Birren B."/>
        </authorList>
    </citation>
    <scope>NUCLEOTIDE SEQUENCE [LARGE SCALE GENOMIC DNA]</scope>
    <source>
        <strain evidence="11 12">CBS 118157</strain>
    </source>
</reference>
<dbReference type="GeneID" id="25325099"/>
<feature type="transmembrane region" description="Helical" evidence="9">
    <location>
        <begin position="142"/>
        <end position="159"/>
    </location>
</feature>
<dbReference type="PANTHER" id="PTHR48022">
    <property type="entry name" value="PLASTIDIC GLUCOSE TRANSPORTER 4"/>
    <property type="match status" value="1"/>
</dbReference>
<evidence type="ECO:0000256" key="9">
    <source>
        <dbReference type="SAM" id="Phobius"/>
    </source>
</evidence>
<dbReference type="FunFam" id="1.20.1250.20:FF:000078">
    <property type="entry name" value="MFS maltose transporter, putative"/>
    <property type="match status" value="1"/>
</dbReference>
<dbReference type="PANTHER" id="PTHR48022:SF83">
    <property type="entry name" value="MAJOR FACILITATOR SUPERFAMILY (MFS) PROFILE DOMAIN-CONTAINING PROTEIN"/>
    <property type="match status" value="1"/>
</dbReference>
<feature type="transmembrane region" description="Helical" evidence="9">
    <location>
        <begin position="411"/>
        <end position="435"/>
    </location>
</feature>
<dbReference type="PRINTS" id="PR00171">
    <property type="entry name" value="SUGRTRNSPORT"/>
</dbReference>
<evidence type="ECO:0000256" key="4">
    <source>
        <dbReference type="ARBA" id="ARBA00022692"/>
    </source>
</evidence>
<evidence type="ECO:0000259" key="10">
    <source>
        <dbReference type="PROSITE" id="PS50850"/>
    </source>
</evidence>
<evidence type="ECO:0000256" key="5">
    <source>
        <dbReference type="ARBA" id="ARBA00022989"/>
    </source>
</evidence>
<keyword evidence="6 9" id="KW-0472">Membrane</keyword>
<proteinExistence type="inferred from homology"/>
<dbReference type="AlphaFoldDB" id="A0A0D2D8N6"/>
<dbReference type="InterPro" id="IPR036259">
    <property type="entry name" value="MFS_trans_sf"/>
</dbReference>
<feature type="transmembrane region" description="Helical" evidence="9">
    <location>
        <begin position="355"/>
        <end position="376"/>
    </location>
</feature>
<feature type="region of interest" description="Disordered" evidence="8">
    <location>
        <begin position="1"/>
        <end position="20"/>
    </location>
</feature>
<evidence type="ECO:0000256" key="6">
    <source>
        <dbReference type="ARBA" id="ARBA00023136"/>
    </source>
</evidence>
<dbReference type="NCBIfam" id="TIGR00879">
    <property type="entry name" value="SP"/>
    <property type="match status" value="1"/>
</dbReference>
<comment type="similarity">
    <text evidence="2 7">Belongs to the major facilitator superfamily. Sugar transporter (TC 2.A.1.1) family.</text>
</comment>
<feature type="transmembrane region" description="Helical" evidence="9">
    <location>
        <begin position="485"/>
        <end position="501"/>
    </location>
</feature>
<feature type="transmembrane region" description="Helical" evidence="9">
    <location>
        <begin position="235"/>
        <end position="252"/>
    </location>
</feature>
<feature type="transmembrane region" description="Helical" evidence="9">
    <location>
        <begin position="321"/>
        <end position="343"/>
    </location>
</feature>
<dbReference type="InterPro" id="IPR005829">
    <property type="entry name" value="Sugar_transporter_CS"/>
</dbReference>
<dbReference type="GO" id="GO:0016020">
    <property type="term" value="C:membrane"/>
    <property type="evidence" value="ECO:0007669"/>
    <property type="project" value="UniProtKB-SubCell"/>
</dbReference>
<dbReference type="InterPro" id="IPR050360">
    <property type="entry name" value="MFS_Sugar_Transporters"/>
</dbReference>
<dbReference type="SUPFAM" id="SSF103473">
    <property type="entry name" value="MFS general substrate transporter"/>
    <property type="match status" value="1"/>
</dbReference>